<dbReference type="EMBL" id="OW240913">
    <property type="protein sequence ID" value="CAH2246978.1"/>
    <property type="molecule type" value="Genomic_DNA"/>
</dbReference>
<reference evidence="3" key="1">
    <citation type="submission" date="2022-03" db="EMBL/GenBank/DDBJ databases">
        <authorList>
            <person name="Alioto T."/>
            <person name="Alioto T."/>
            <person name="Gomez Garrido J."/>
        </authorList>
    </citation>
    <scope>NUCLEOTIDE SEQUENCE</scope>
</reference>
<feature type="region of interest" description="Disordered" evidence="2">
    <location>
        <begin position="34"/>
        <end position="58"/>
    </location>
</feature>
<sequence>SSNAKMGSLTRYFKENSDRVAEAATAALGMAEMESLPGSQPHSPYNSECSTHSAEKNDETDIRQLITNLPSKDDIQLILGKLEVSFQKKMEEMGSDVQQLNLRVTDLEEERDVLQAQITNIATTLDSHIQF</sequence>
<evidence type="ECO:0000313" key="4">
    <source>
        <dbReference type="Proteomes" id="UP001295444"/>
    </source>
</evidence>
<feature type="non-terminal residue" evidence="3">
    <location>
        <position position="1"/>
    </location>
</feature>
<gene>
    <name evidence="3" type="ORF">PECUL_23A041234</name>
</gene>
<feature type="coiled-coil region" evidence="1">
    <location>
        <begin position="90"/>
        <end position="124"/>
    </location>
</feature>
<organism evidence="3 4">
    <name type="scientific">Pelobates cultripes</name>
    <name type="common">Western spadefoot toad</name>
    <dbReference type="NCBI Taxonomy" id="61616"/>
    <lineage>
        <taxon>Eukaryota</taxon>
        <taxon>Metazoa</taxon>
        <taxon>Chordata</taxon>
        <taxon>Craniata</taxon>
        <taxon>Vertebrata</taxon>
        <taxon>Euteleostomi</taxon>
        <taxon>Amphibia</taxon>
        <taxon>Batrachia</taxon>
        <taxon>Anura</taxon>
        <taxon>Pelobatoidea</taxon>
        <taxon>Pelobatidae</taxon>
        <taxon>Pelobates</taxon>
    </lineage>
</organism>
<name>A0AAD1VPE4_PELCU</name>
<proteinExistence type="predicted"/>
<protein>
    <submittedName>
        <fullName evidence="3">Uncharacterized protein</fullName>
    </submittedName>
</protein>
<keyword evidence="1" id="KW-0175">Coiled coil</keyword>
<evidence type="ECO:0000313" key="3">
    <source>
        <dbReference type="EMBL" id="CAH2246978.1"/>
    </source>
</evidence>
<dbReference type="AlphaFoldDB" id="A0AAD1VPE4"/>
<feature type="compositionally biased region" description="Polar residues" evidence="2">
    <location>
        <begin position="37"/>
        <end position="52"/>
    </location>
</feature>
<dbReference type="Proteomes" id="UP001295444">
    <property type="component" value="Chromosome 02"/>
</dbReference>
<evidence type="ECO:0000256" key="1">
    <source>
        <dbReference type="SAM" id="Coils"/>
    </source>
</evidence>
<evidence type="ECO:0000256" key="2">
    <source>
        <dbReference type="SAM" id="MobiDB-lite"/>
    </source>
</evidence>
<keyword evidence="4" id="KW-1185">Reference proteome</keyword>
<feature type="non-terminal residue" evidence="3">
    <location>
        <position position="131"/>
    </location>
</feature>
<accession>A0AAD1VPE4</accession>